<keyword evidence="1" id="KW-0238">DNA-binding</keyword>
<protein>
    <submittedName>
        <fullName evidence="3">Helix-turn-helix domain-containing protein</fullName>
    </submittedName>
</protein>
<dbReference type="PROSITE" id="PS50943">
    <property type="entry name" value="HTH_CROC1"/>
    <property type="match status" value="1"/>
</dbReference>
<dbReference type="Pfam" id="PF01381">
    <property type="entry name" value="HTH_3"/>
    <property type="match status" value="1"/>
</dbReference>
<dbReference type="RefSeq" id="WP_054753615.1">
    <property type="nucleotide sequence ID" value="NZ_JBHUMZ010000010.1"/>
</dbReference>
<dbReference type="Gene3D" id="1.10.260.40">
    <property type="entry name" value="lambda repressor-like DNA-binding domains"/>
    <property type="match status" value="1"/>
</dbReference>
<dbReference type="SMART" id="SM00530">
    <property type="entry name" value="HTH_XRE"/>
    <property type="match status" value="1"/>
</dbReference>
<dbReference type="SUPFAM" id="SSF47413">
    <property type="entry name" value="lambda repressor-like DNA-binding domains"/>
    <property type="match status" value="1"/>
</dbReference>
<reference evidence="4" key="1">
    <citation type="journal article" date="2019" name="Int. J. Syst. Evol. Microbiol.">
        <title>The Global Catalogue of Microorganisms (GCM) 10K type strain sequencing project: providing services to taxonomists for standard genome sequencing and annotation.</title>
        <authorList>
            <consortium name="The Broad Institute Genomics Platform"/>
            <consortium name="The Broad Institute Genome Sequencing Center for Infectious Disease"/>
            <person name="Wu L."/>
            <person name="Ma J."/>
        </authorList>
    </citation>
    <scope>NUCLEOTIDE SEQUENCE [LARGE SCALE GENOMIC DNA]</scope>
    <source>
        <strain evidence="4">TISTR 1571</strain>
    </source>
</reference>
<gene>
    <name evidence="3" type="ORF">ACFSW4_02425</name>
</gene>
<dbReference type="InterPro" id="IPR001387">
    <property type="entry name" value="Cro/C1-type_HTH"/>
</dbReference>
<accession>A0ABW5Q7Q9</accession>
<sequence length="130" mass="15316">MDIGKKLKNLRERRGLQQVELAYKINVSQTKMNKIETGYQKKIEPEILTNIAEALDVSTDYLLGKTDKEKENDFDPIAEHNRLLKKYGIEDSGFFDIEKWKQMGPEELKQLEDYFEFIVNKAREKNKDSE</sequence>
<name>A0ABW5Q7Q9_9BACI</name>
<dbReference type="PANTHER" id="PTHR46558:SF11">
    <property type="entry name" value="HTH-TYPE TRANSCRIPTIONAL REGULATOR XRE"/>
    <property type="match status" value="1"/>
</dbReference>
<dbReference type="PANTHER" id="PTHR46558">
    <property type="entry name" value="TRACRIPTIONAL REGULATORY PROTEIN-RELATED-RELATED"/>
    <property type="match status" value="1"/>
</dbReference>
<keyword evidence="4" id="KW-1185">Reference proteome</keyword>
<evidence type="ECO:0000256" key="1">
    <source>
        <dbReference type="ARBA" id="ARBA00023125"/>
    </source>
</evidence>
<proteinExistence type="predicted"/>
<dbReference type="CDD" id="cd00093">
    <property type="entry name" value="HTH_XRE"/>
    <property type="match status" value="1"/>
</dbReference>
<dbReference type="EMBL" id="JBHUMZ010000010">
    <property type="protein sequence ID" value="MFD2637728.1"/>
    <property type="molecule type" value="Genomic_DNA"/>
</dbReference>
<comment type="caution">
    <text evidence="3">The sequence shown here is derived from an EMBL/GenBank/DDBJ whole genome shotgun (WGS) entry which is preliminary data.</text>
</comment>
<organism evidence="3 4">
    <name type="scientific">Piscibacillus salipiscarius</name>
    <dbReference type="NCBI Taxonomy" id="299480"/>
    <lineage>
        <taxon>Bacteria</taxon>
        <taxon>Bacillati</taxon>
        <taxon>Bacillota</taxon>
        <taxon>Bacilli</taxon>
        <taxon>Bacillales</taxon>
        <taxon>Bacillaceae</taxon>
        <taxon>Piscibacillus</taxon>
    </lineage>
</organism>
<dbReference type="InterPro" id="IPR010982">
    <property type="entry name" value="Lambda_DNA-bd_dom_sf"/>
</dbReference>
<feature type="domain" description="HTH cro/C1-type" evidence="2">
    <location>
        <begin position="7"/>
        <end position="62"/>
    </location>
</feature>
<dbReference type="Proteomes" id="UP001597452">
    <property type="component" value="Unassembled WGS sequence"/>
</dbReference>
<evidence type="ECO:0000259" key="2">
    <source>
        <dbReference type="PROSITE" id="PS50943"/>
    </source>
</evidence>
<evidence type="ECO:0000313" key="3">
    <source>
        <dbReference type="EMBL" id="MFD2637728.1"/>
    </source>
</evidence>
<evidence type="ECO:0000313" key="4">
    <source>
        <dbReference type="Proteomes" id="UP001597452"/>
    </source>
</evidence>